<evidence type="ECO:0000256" key="3">
    <source>
        <dbReference type="SAM" id="MobiDB-lite"/>
    </source>
</evidence>
<evidence type="ECO:0000313" key="4">
    <source>
        <dbReference type="EMBL" id="MDZ5459822.1"/>
    </source>
</evidence>
<reference evidence="4 5" key="1">
    <citation type="submission" date="2023-11" db="EMBL/GenBank/DDBJ databases">
        <title>Draft genome of Azohydromonas lata strain H1 (DSM1123), a polyhydroxyalkanoate producer.</title>
        <authorList>
            <person name="Traversa D."/>
            <person name="D'Addabbo P."/>
            <person name="Pazzani C."/>
            <person name="Manzari C."/>
            <person name="Chiara M."/>
            <person name="Scrascia M."/>
        </authorList>
    </citation>
    <scope>NUCLEOTIDE SEQUENCE [LARGE SCALE GENOMIC DNA]</scope>
    <source>
        <strain evidence="4 5">H1</strain>
    </source>
</reference>
<dbReference type="EMBL" id="JAXOJX010000051">
    <property type="protein sequence ID" value="MDZ5459822.1"/>
    <property type="molecule type" value="Genomic_DNA"/>
</dbReference>
<feature type="compositionally biased region" description="Pro residues" evidence="3">
    <location>
        <begin position="34"/>
        <end position="43"/>
    </location>
</feature>
<evidence type="ECO:0000256" key="1">
    <source>
        <dbReference type="ARBA" id="ARBA00007613"/>
    </source>
</evidence>
<keyword evidence="2" id="KW-0449">Lipoprotein</keyword>
<keyword evidence="2" id="KW-0472">Membrane</keyword>
<comment type="similarity">
    <text evidence="1 2">Belongs to the outer membrane factor (OMF) (TC 1.B.17) family.</text>
</comment>
<dbReference type="InterPro" id="IPR003423">
    <property type="entry name" value="OMP_efflux"/>
</dbReference>
<dbReference type="RefSeq" id="WP_322467457.1">
    <property type="nucleotide sequence ID" value="NZ_JAXOJX010000051.1"/>
</dbReference>
<dbReference type="Gene3D" id="1.20.1600.10">
    <property type="entry name" value="Outer membrane efflux proteins (OEP)"/>
    <property type="match status" value="1"/>
</dbReference>
<gene>
    <name evidence="4" type="ORF">SM757_24890</name>
</gene>
<sequence>MKIARSTLRPSRRAWLAVAAALALAGCAAVGPDFEPPAPPAPQQRPSSAPDLLRGLPVNEETLPQRWWTVFGDPALDALQDRLLAGSHDLHSAALRFAQSRLQQAVVASQAAPHVDASARATRQRQSESGAETRLVQALGGANRAALTEVLASPFPLYQAGFDASWELDLWGRVRRSIESADAGVEGAAALLAQTRLALGSELARAYFQWRLAQRQQALLAEQVAAARDALGLLQAQAAAGLMAEDEPLAQRTRVAELQAAQAPLRAREAALANQIATLTGGLPGSLGDALAPLPLPAVDAAPALPDLSLGLPSELARRRPDVRAAEAQLHAATADIGVAVADLYPRIALGASVGLQSVEAGRFGDWGSRTWQVGPVLSLPLFDRGRRRATVELRRLQQQQAAVAYQQAVLKAWQEVDDTLLDYAAERRRHAELAARLDDRRAAWALAQGRRAHGLGSELAPLQARLAYLQASADLAESRARLHTGLVAVFKAVGGGVESGS</sequence>
<name>A0ABU5ILP9_9BURK</name>
<dbReference type="SUPFAM" id="SSF56954">
    <property type="entry name" value="Outer membrane efflux proteins (OEP)"/>
    <property type="match status" value="1"/>
</dbReference>
<comment type="subcellular location">
    <subcellularLocation>
        <location evidence="2">Cell membrane</location>
        <topology evidence="2">Lipid-anchor</topology>
    </subcellularLocation>
</comment>
<keyword evidence="2" id="KW-0732">Signal</keyword>
<keyword evidence="2" id="KW-0564">Palmitate</keyword>
<keyword evidence="2" id="KW-1134">Transmembrane beta strand</keyword>
<dbReference type="NCBIfam" id="TIGR01845">
    <property type="entry name" value="outer_NodT"/>
    <property type="match status" value="1"/>
</dbReference>
<dbReference type="InterPro" id="IPR006311">
    <property type="entry name" value="TAT_signal"/>
</dbReference>
<feature type="chain" id="PRO_5045009978" evidence="2">
    <location>
        <begin position="26"/>
        <end position="502"/>
    </location>
</feature>
<protein>
    <submittedName>
        <fullName evidence="4">Efflux transporter outer membrane subunit</fullName>
    </submittedName>
</protein>
<feature type="signal peptide" evidence="2">
    <location>
        <begin position="1"/>
        <end position="25"/>
    </location>
</feature>
<evidence type="ECO:0000256" key="2">
    <source>
        <dbReference type="RuleBase" id="RU362097"/>
    </source>
</evidence>
<dbReference type="Gene3D" id="2.20.200.10">
    <property type="entry name" value="Outer membrane efflux proteins (OEP)"/>
    <property type="match status" value="1"/>
</dbReference>
<dbReference type="PANTHER" id="PTHR30203:SF25">
    <property type="entry name" value="OUTER MEMBRANE PROTEIN-RELATED"/>
    <property type="match status" value="1"/>
</dbReference>
<organism evidence="4 5">
    <name type="scientific">Azohydromonas lata</name>
    <dbReference type="NCBI Taxonomy" id="45677"/>
    <lineage>
        <taxon>Bacteria</taxon>
        <taxon>Pseudomonadati</taxon>
        <taxon>Pseudomonadota</taxon>
        <taxon>Betaproteobacteria</taxon>
        <taxon>Burkholderiales</taxon>
        <taxon>Sphaerotilaceae</taxon>
        <taxon>Azohydromonas</taxon>
    </lineage>
</organism>
<evidence type="ECO:0000313" key="5">
    <source>
        <dbReference type="Proteomes" id="UP001293718"/>
    </source>
</evidence>
<dbReference type="InterPro" id="IPR010131">
    <property type="entry name" value="MdtP/NodT-like"/>
</dbReference>
<dbReference type="Proteomes" id="UP001293718">
    <property type="component" value="Unassembled WGS sequence"/>
</dbReference>
<comment type="caution">
    <text evidence="4">The sequence shown here is derived from an EMBL/GenBank/DDBJ whole genome shotgun (WGS) entry which is preliminary data.</text>
</comment>
<dbReference type="PANTHER" id="PTHR30203">
    <property type="entry name" value="OUTER MEMBRANE CATION EFFLUX PROTEIN"/>
    <property type="match status" value="1"/>
</dbReference>
<feature type="region of interest" description="Disordered" evidence="3">
    <location>
        <begin position="34"/>
        <end position="55"/>
    </location>
</feature>
<keyword evidence="2" id="KW-0812">Transmembrane</keyword>
<dbReference type="PROSITE" id="PS51318">
    <property type="entry name" value="TAT"/>
    <property type="match status" value="1"/>
</dbReference>
<keyword evidence="5" id="KW-1185">Reference proteome</keyword>
<dbReference type="Pfam" id="PF02321">
    <property type="entry name" value="OEP"/>
    <property type="match status" value="2"/>
</dbReference>
<proteinExistence type="inferred from homology"/>
<dbReference type="PROSITE" id="PS51257">
    <property type="entry name" value="PROKAR_LIPOPROTEIN"/>
    <property type="match status" value="1"/>
</dbReference>
<accession>A0ABU5ILP9</accession>